<feature type="transmembrane region" description="Helical" evidence="1">
    <location>
        <begin position="6"/>
        <end position="26"/>
    </location>
</feature>
<feature type="transmembrane region" description="Helical" evidence="1">
    <location>
        <begin position="73"/>
        <end position="94"/>
    </location>
</feature>
<feature type="transmembrane region" description="Helical" evidence="1">
    <location>
        <begin position="127"/>
        <end position="145"/>
    </location>
</feature>
<feature type="transmembrane region" description="Helical" evidence="1">
    <location>
        <begin position="47"/>
        <end position="67"/>
    </location>
</feature>
<sequence length="150" mass="17232">MIMGWFNIYGLIIIAVIMIPNIVFAIKIQNGFENLWHNKIVETLEQIGRFSCFVLMIFNIPYTYIGFWFDNALAVYIIVCTVLVTAYCLVWVIFFRKNCLFRAVALSVIPSVLFLFCAVMLLNVPLIIMSLIFAPCHILISVKNADLKLK</sequence>
<keyword evidence="1" id="KW-1133">Transmembrane helix</keyword>
<evidence type="ECO:0000256" key="1">
    <source>
        <dbReference type="SAM" id="Phobius"/>
    </source>
</evidence>
<dbReference type="Proteomes" id="UP001056693">
    <property type="component" value="Unassembled WGS sequence"/>
</dbReference>
<name>A0ABT0NFH2_9FIRM</name>
<protein>
    <submittedName>
        <fullName evidence="2">Uncharacterized protein</fullName>
    </submittedName>
</protein>
<evidence type="ECO:0000313" key="2">
    <source>
        <dbReference type="EMBL" id="MCL3786989.1"/>
    </source>
</evidence>
<gene>
    <name evidence="2" type="ORF">E2N93_02965</name>
</gene>
<evidence type="ECO:0000313" key="3">
    <source>
        <dbReference type="Proteomes" id="UP001056693"/>
    </source>
</evidence>
<accession>A0ABT0NFH2</accession>
<feature type="transmembrane region" description="Helical" evidence="1">
    <location>
        <begin position="101"/>
        <end position="121"/>
    </location>
</feature>
<reference evidence="2 3" key="1">
    <citation type="submission" date="2019-03" db="EMBL/GenBank/DDBJ databases">
        <authorList>
            <person name="Molinero N."/>
            <person name="Sanchez B."/>
            <person name="Walker A."/>
            <person name="Duncan S."/>
            <person name="Delgado S."/>
            <person name="Margolles A."/>
        </authorList>
    </citation>
    <scope>NUCLEOTIDE SEQUENCE [LARGE SCALE GENOMIC DNA]</scope>
    <source>
        <strain evidence="2 3">IPLA60002</strain>
    </source>
</reference>
<proteinExistence type="predicted"/>
<comment type="caution">
    <text evidence="2">The sequence shown here is derived from an EMBL/GenBank/DDBJ whole genome shotgun (WGS) entry which is preliminary data.</text>
</comment>
<keyword evidence="3" id="KW-1185">Reference proteome</keyword>
<keyword evidence="1" id="KW-0472">Membrane</keyword>
<dbReference type="EMBL" id="SNUZ01000003">
    <property type="protein sequence ID" value="MCL3786989.1"/>
    <property type="molecule type" value="Genomic_DNA"/>
</dbReference>
<keyword evidence="1" id="KW-0812">Transmembrane</keyword>
<organism evidence="2 3">
    <name type="scientific">Ruminococcus bromii</name>
    <dbReference type="NCBI Taxonomy" id="40518"/>
    <lineage>
        <taxon>Bacteria</taxon>
        <taxon>Bacillati</taxon>
        <taxon>Bacillota</taxon>
        <taxon>Clostridia</taxon>
        <taxon>Eubacteriales</taxon>
        <taxon>Oscillospiraceae</taxon>
        <taxon>Ruminococcus</taxon>
    </lineage>
</organism>